<dbReference type="GO" id="GO:0071424">
    <property type="term" value="F:rRNA (cytosine-N4-)-methyltransferase activity"/>
    <property type="evidence" value="ECO:0007669"/>
    <property type="project" value="UniProtKB-UniRule"/>
</dbReference>
<dbReference type="InterPro" id="IPR002903">
    <property type="entry name" value="RsmH"/>
</dbReference>
<comment type="caution">
    <text evidence="7">The sequence shown here is derived from an EMBL/GenBank/DDBJ whole genome shotgun (WGS) entry which is preliminary data.</text>
</comment>
<dbReference type="NCBIfam" id="TIGR00006">
    <property type="entry name" value="16S rRNA (cytosine(1402)-N(4))-methyltransferase RsmH"/>
    <property type="match status" value="1"/>
</dbReference>
<feature type="binding site" evidence="6">
    <location>
        <position position="80"/>
    </location>
    <ligand>
        <name>S-adenosyl-L-methionine</name>
        <dbReference type="ChEBI" id="CHEBI:59789"/>
    </ligand>
</feature>
<evidence type="ECO:0000256" key="5">
    <source>
        <dbReference type="ARBA" id="ARBA00022691"/>
    </source>
</evidence>
<dbReference type="PANTHER" id="PTHR11265:SF0">
    <property type="entry name" value="12S RRNA N4-METHYLCYTIDINE METHYLTRANSFERASE"/>
    <property type="match status" value="1"/>
</dbReference>
<dbReference type="InterPro" id="IPR023397">
    <property type="entry name" value="SAM-dep_MeTrfase_MraW_recog"/>
</dbReference>
<dbReference type="HAMAP" id="MF_01007">
    <property type="entry name" value="16SrRNA_methyltr_H"/>
    <property type="match status" value="1"/>
</dbReference>
<organism evidence="7 8">
    <name type="scientific">Berkelbacteria bacterium GW2011_GWA2_38_9</name>
    <dbReference type="NCBI Taxonomy" id="1618334"/>
    <lineage>
        <taxon>Bacteria</taxon>
        <taxon>Candidatus Berkelbacteria</taxon>
    </lineage>
</organism>
<protein>
    <recommendedName>
        <fullName evidence="6">Ribosomal RNA small subunit methyltransferase H</fullName>
        <ecNumber evidence="6">2.1.1.199</ecNumber>
    </recommendedName>
    <alternativeName>
        <fullName evidence="6">16S rRNA m(4)C1402 methyltransferase</fullName>
    </alternativeName>
    <alternativeName>
        <fullName evidence="6">rRNA (cytosine-N(4)-)-methyltransferase RsmH</fullName>
    </alternativeName>
</protein>
<evidence type="ECO:0000256" key="6">
    <source>
        <dbReference type="HAMAP-Rule" id="MF_01007"/>
    </source>
</evidence>
<dbReference type="Gene3D" id="3.40.50.150">
    <property type="entry name" value="Vaccinia Virus protein VP39"/>
    <property type="match status" value="1"/>
</dbReference>
<dbReference type="Gene3D" id="1.10.150.170">
    <property type="entry name" value="Putative methyltransferase TM0872, insert domain"/>
    <property type="match status" value="1"/>
</dbReference>
<feature type="binding site" evidence="6">
    <location>
        <position position="109"/>
    </location>
    <ligand>
        <name>S-adenosyl-L-methionine</name>
        <dbReference type="ChEBI" id="CHEBI:59789"/>
    </ligand>
</feature>
<keyword evidence="6" id="KW-0963">Cytoplasm</keyword>
<feature type="binding site" evidence="6">
    <location>
        <begin position="34"/>
        <end position="36"/>
    </location>
    <ligand>
        <name>S-adenosyl-L-methionine</name>
        <dbReference type="ChEBI" id="CHEBI:59789"/>
    </ligand>
</feature>
<evidence type="ECO:0000256" key="2">
    <source>
        <dbReference type="ARBA" id="ARBA00022552"/>
    </source>
</evidence>
<dbReference type="AlphaFoldDB" id="A0A0G0NVH9"/>
<dbReference type="EC" id="2.1.1.199" evidence="6"/>
<dbReference type="EMBL" id="LBVO01000017">
    <property type="protein sequence ID" value="KKQ89889.1"/>
    <property type="molecule type" value="Genomic_DNA"/>
</dbReference>
<dbReference type="PATRIC" id="fig|1618334.3.peg.310"/>
<gene>
    <name evidence="6" type="primary">rsmH</name>
    <name evidence="7" type="ORF">UT11_C0017G0017</name>
</gene>
<proteinExistence type="inferred from homology"/>
<name>A0A0G0NVH9_9BACT</name>
<dbReference type="GO" id="GO:0005737">
    <property type="term" value="C:cytoplasm"/>
    <property type="evidence" value="ECO:0007669"/>
    <property type="project" value="UniProtKB-SubCell"/>
</dbReference>
<evidence type="ECO:0000256" key="3">
    <source>
        <dbReference type="ARBA" id="ARBA00022603"/>
    </source>
</evidence>
<dbReference type="PANTHER" id="PTHR11265">
    <property type="entry name" value="S-ADENOSYL-METHYLTRANSFERASE MRAW"/>
    <property type="match status" value="1"/>
</dbReference>
<keyword evidence="2 6" id="KW-0698">rRNA processing</keyword>
<evidence type="ECO:0000256" key="1">
    <source>
        <dbReference type="ARBA" id="ARBA00010396"/>
    </source>
</evidence>
<evidence type="ECO:0000313" key="7">
    <source>
        <dbReference type="EMBL" id="KKQ89889.1"/>
    </source>
</evidence>
<dbReference type="Pfam" id="PF01795">
    <property type="entry name" value="Methyltransf_5"/>
    <property type="match status" value="1"/>
</dbReference>
<accession>A0A0G0NVH9</accession>
<evidence type="ECO:0000313" key="8">
    <source>
        <dbReference type="Proteomes" id="UP000033934"/>
    </source>
</evidence>
<dbReference type="GO" id="GO:0070475">
    <property type="term" value="P:rRNA base methylation"/>
    <property type="evidence" value="ECO:0007669"/>
    <property type="project" value="UniProtKB-UniRule"/>
</dbReference>
<comment type="subcellular location">
    <subcellularLocation>
        <location evidence="6">Cytoplasm</location>
    </subcellularLocation>
</comment>
<sequence length="322" mass="35984">MNGHIPVLKNEVLEYLNPVLKSGGVFVDGTLGAGGHAKEILSHCSTVSLLGIDQDKEALKIARKNLRDFADRITLVHGNFADLGQIVEGRDMPWHVSTPGDNIKAILLDLGVSSMQFDQSERGFSLRQDGPLDMRMDRSQILTAAEIINRWLPNQIDQILKEFGEEWQFRRITKGIVEARRKQKIETTGQLVQVIESALNIRYGGKGMKVHPATKTFQALRIAVNSELDVLREVLPVAINLLNSGGRIAVISFHSLEDRIVKNIFRDLTRNCICPLEQPECTCGNNNAKIRVLTKKPITPSEEEINLNPRSRSAKLRVAEKI</sequence>
<feature type="binding site" evidence="6">
    <location>
        <position position="53"/>
    </location>
    <ligand>
        <name>S-adenosyl-L-methionine</name>
        <dbReference type="ChEBI" id="CHEBI:59789"/>
    </ligand>
</feature>
<keyword evidence="5 6" id="KW-0949">S-adenosyl-L-methionine</keyword>
<comment type="similarity">
    <text evidence="1 6">Belongs to the methyltransferase superfamily. RsmH family.</text>
</comment>
<dbReference type="SUPFAM" id="SSF81799">
    <property type="entry name" value="Putative methyltransferase TM0872, insert domain"/>
    <property type="match status" value="1"/>
</dbReference>
<dbReference type="InterPro" id="IPR029063">
    <property type="entry name" value="SAM-dependent_MTases_sf"/>
</dbReference>
<dbReference type="SUPFAM" id="SSF53335">
    <property type="entry name" value="S-adenosyl-L-methionine-dependent methyltransferases"/>
    <property type="match status" value="1"/>
</dbReference>
<dbReference type="PIRSF" id="PIRSF004486">
    <property type="entry name" value="MraW"/>
    <property type="match status" value="1"/>
</dbReference>
<comment type="catalytic activity">
    <reaction evidence="6">
        <text>cytidine(1402) in 16S rRNA + S-adenosyl-L-methionine = N(4)-methylcytidine(1402) in 16S rRNA + S-adenosyl-L-homocysteine + H(+)</text>
        <dbReference type="Rhea" id="RHEA:42928"/>
        <dbReference type="Rhea" id="RHEA-COMP:10286"/>
        <dbReference type="Rhea" id="RHEA-COMP:10287"/>
        <dbReference type="ChEBI" id="CHEBI:15378"/>
        <dbReference type="ChEBI" id="CHEBI:57856"/>
        <dbReference type="ChEBI" id="CHEBI:59789"/>
        <dbReference type="ChEBI" id="CHEBI:74506"/>
        <dbReference type="ChEBI" id="CHEBI:82748"/>
        <dbReference type="EC" id="2.1.1.199"/>
    </reaction>
</comment>
<feature type="binding site" evidence="6">
    <location>
        <position position="116"/>
    </location>
    <ligand>
        <name>S-adenosyl-L-methionine</name>
        <dbReference type="ChEBI" id="CHEBI:59789"/>
    </ligand>
</feature>
<keyword evidence="3 6" id="KW-0489">Methyltransferase</keyword>
<keyword evidence="4 6" id="KW-0808">Transferase</keyword>
<reference evidence="7 8" key="1">
    <citation type="journal article" date="2015" name="Nature">
        <title>rRNA introns, odd ribosomes, and small enigmatic genomes across a large radiation of phyla.</title>
        <authorList>
            <person name="Brown C.T."/>
            <person name="Hug L.A."/>
            <person name="Thomas B.C."/>
            <person name="Sharon I."/>
            <person name="Castelle C.J."/>
            <person name="Singh A."/>
            <person name="Wilkins M.J."/>
            <person name="Williams K.H."/>
            <person name="Banfield J.F."/>
        </authorList>
    </citation>
    <scope>NUCLEOTIDE SEQUENCE [LARGE SCALE GENOMIC DNA]</scope>
</reference>
<dbReference type="Proteomes" id="UP000033934">
    <property type="component" value="Unassembled WGS sequence"/>
</dbReference>
<comment type="function">
    <text evidence="6">Specifically methylates the N4 position of cytidine in position 1402 (C1402) of 16S rRNA.</text>
</comment>
<evidence type="ECO:0000256" key="4">
    <source>
        <dbReference type="ARBA" id="ARBA00022679"/>
    </source>
</evidence>